<dbReference type="WBParaSite" id="Pan_g1391.t1">
    <property type="protein sequence ID" value="Pan_g1391.t1"/>
    <property type="gene ID" value="Pan_g1391"/>
</dbReference>
<reference evidence="1" key="1">
    <citation type="journal article" date="2013" name="Genetics">
        <title>The draft genome and transcriptome of Panagrellus redivivus are shaped by the harsh demands of a free-living lifestyle.</title>
        <authorList>
            <person name="Srinivasan J."/>
            <person name="Dillman A.R."/>
            <person name="Macchietto M.G."/>
            <person name="Heikkinen L."/>
            <person name="Lakso M."/>
            <person name="Fracchia K.M."/>
            <person name="Antoshechkin I."/>
            <person name="Mortazavi A."/>
            <person name="Wong G."/>
            <person name="Sternberg P.W."/>
        </authorList>
    </citation>
    <scope>NUCLEOTIDE SEQUENCE [LARGE SCALE GENOMIC DNA]</scope>
    <source>
        <strain evidence="1">MT8872</strain>
    </source>
</reference>
<accession>A0A7E4UXZ6</accession>
<proteinExistence type="predicted"/>
<organism evidence="1 2">
    <name type="scientific">Panagrellus redivivus</name>
    <name type="common">Microworm</name>
    <dbReference type="NCBI Taxonomy" id="6233"/>
    <lineage>
        <taxon>Eukaryota</taxon>
        <taxon>Metazoa</taxon>
        <taxon>Ecdysozoa</taxon>
        <taxon>Nematoda</taxon>
        <taxon>Chromadorea</taxon>
        <taxon>Rhabditida</taxon>
        <taxon>Tylenchina</taxon>
        <taxon>Panagrolaimomorpha</taxon>
        <taxon>Panagrolaimoidea</taxon>
        <taxon>Panagrolaimidae</taxon>
        <taxon>Panagrellus</taxon>
    </lineage>
</organism>
<dbReference type="Proteomes" id="UP000492821">
    <property type="component" value="Unassembled WGS sequence"/>
</dbReference>
<name>A0A7E4UXZ6_PANRE</name>
<evidence type="ECO:0000313" key="1">
    <source>
        <dbReference type="Proteomes" id="UP000492821"/>
    </source>
</evidence>
<protein>
    <submittedName>
        <fullName evidence="2">KAP NTPase domain-containing protein</fullName>
    </submittedName>
</protein>
<reference evidence="2" key="2">
    <citation type="submission" date="2020-10" db="UniProtKB">
        <authorList>
            <consortium name="WormBaseParasite"/>
        </authorList>
    </citation>
    <scope>IDENTIFICATION</scope>
</reference>
<dbReference type="AlphaFoldDB" id="A0A7E4UXZ6"/>
<sequence>MEEHKVYRSKKPNKNRADPAVKAVVTYYNGQIEAAFKATLTKCLPSLFMANFKDTVCAWSPYDLEDYVRAFYVTTGCVQPKDFCDHFRELIRRRMPEFDVLSFLTGEDLDANIVYERVCEAENNVIALVDISRTFDTAMFTALATRLTEEKRRVVFVFASRHSIKEMEADSYLRLGVRSFNANVYSCKSMHVLLKEELKRLPLTPPAINKHLDYFERSHRSCKILQSRLRMDIIKYAHLDQATQIDRLLWKLRLDLNDLTTPWENLFRLYRLDYLSKLLNRLNDDFRAIKYERFVFIEDVVNEFMGARGENLEEFIELFCLYVPKKWGDLESKERAIQVSTNYIVPYPFDYEDASNNTGHSLLYSILKDLSETSKRVNLDEAYNAYSAGYASLDVPDKIRHHDPKYHFQVILDTLVYRGVVEMDPNRADEAVFVPQPSFSLVSKMVAENNRI</sequence>
<evidence type="ECO:0000313" key="2">
    <source>
        <dbReference type="WBParaSite" id="Pan_g1391.t1"/>
    </source>
</evidence>
<keyword evidence="1" id="KW-1185">Reference proteome</keyword>